<keyword evidence="1" id="KW-0812">Transmembrane</keyword>
<evidence type="ECO:0000313" key="2">
    <source>
        <dbReference type="EMBL" id="MCC9632025.1"/>
    </source>
</evidence>
<organism evidence="2 3">
    <name type="scientific">Blastopirellula sediminis</name>
    <dbReference type="NCBI Taxonomy" id="2894196"/>
    <lineage>
        <taxon>Bacteria</taxon>
        <taxon>Pseudomonadati</taxon>
        <taxon>Planctomycetota</taxon>
        <taxon>Planctomycetia</taxon>
        <taxon>Pirellulales</taxon>
        <taxon>Pirellulaceae</taxon>
        <taxon>Blastopirellula</taxon>
    </lineage>
</organism>
<gene>
    <name evidence="2" type="ORF">LOC68_26835</name>
</gene>
<feature type="transmembrane region" description="Helical" evidence="1">
    <location>
        <begin position="137"/>
        <end position="158"/>
    </location>
</feature>
<keyword evidence="3" id="KW-1185">Reference proteome</keyword>
<protein>
    <submittedName>
        <fullName evidence="2">Uncharacterized protein</fullName>
    </submittedName>
</protein>
<sequence length="188" mass="21230">MTSETSDNPFESPCDVGVAPPWRKWYCWWSLSAMLGAIALWVFWLLPWLGAILVCVAAGISVRSLLDLCRKHQAGCLITDTTQWVSCGESMMVAFAASIVGLILFFSVFFLAYLFMDEQIVLYRTEEDLRAYRMKIRVIYVVAYAITTVGLGAFIWGMGPDRLDSSPLSTLRRNRGTSRNIEGTYDDR</sequence>
<dbReference type="Proteomes" id="UP001139103">
    <property type="component" value="Unassembled WGS sequence"/>
</dbReference>
<evidence type="ECO:0000313" key="3">
    <source>
        <dbReference type="Proteomes" id="UP001139103"/>
    </source>
</evidence>
<feature type="transmembrane region" description="Helical" evidence="1">
    <location>
        <begin position="33"/>
        <end position="60"/>
    </location>
</feature>
<reference evidence="2" key="1">
    <citation type="submission" date="2021-11" db="EMBL/GenBank/DDBJ databases">
        <title>Genome sequence.</title>
        <authorList>
            <person name="Sun Q."/>
        </authorList>
    </citation>
    <scope>NUCLEOTIDE SEQUENCE</scope>
    <source>
        <strain evidence="2">JC732</strain>
    </source>
</reference>
<feature type="transmembrane region" description="Helical" evidence="1">
    <location>
        <begin position="92"/>
        <end position="116"/>
    </location>
</feature>
<dbReference type="RefSeq" id="WP_230224882.1">
    <property type="nucleotide sequence ID" value="NZ_JAJKFT010000010.1"/>
</dbReference>
<dbReference type="AlphaFoldDB" id="A0A9X1MT53"/>
<name>A0A9X1MT53_9BACT</name>
<dbReference type="EMBL" id="JAJKFT010000010">
    <property type="protein sequence ID" value="MCC9632025.1"/>
    <property type="molecule type" value="Genomic_DNA"/>
</dbReference>
<keyword evidence="1" id="KW-1133">Transmembrane helix</keyword>
<accession>A0A9X1MT53</accession>
<proteinExistence type="predicted"/>
<comment type="caution">
    <text evidence="2">The sequence shown here is derived from an EMBL/GenBank/DDBJ whole genome shotgun (WGS) entry which is preliminary data.</text>
</comment>
<keyword evidence="1" id="KW-0472">Membrane</keyword>
<evidence type="ECO:0000256" key="1">
    <source>
        <dbReference type="SAM" id="Phobius"/>
    </source>
</evidence>